<keyword evidence="2 8" id="KW-0436">Ligase</keyword>
<keyword evidence="3" id="KW-0547">Nucleotide-binding</keyword>
<dbReference type="PANTHER" id="PTHR45997">
    <property type="entry name" value="DNA LIGASE 4"/>
    <property type="match status" value="1"/>
</dbReference>
<evidence type="ECO:0000256" key="4">
    <source>
        <dbReference type="ARBA" id="ARBA00022840"/>
    </source>
</evidence>
<keyword evidence="5" id="KW-0539">Nucleus</keyword>
<dbReference type="InterPro" id="IPR012340">
    <property type="entry name" value="NA-bd_OB-fold"/>
</dbReference>
<dbReference type="InterPro" id="IPR029710">
    <property type="entry name" value="LIG4"/>
</dbReference>
<dbReference type="InterPro" id="IPR012308">
    <property type="entry name" value="DNA_ligase_ATP-dep_N"/>
</dbReference>
<evidence type="ECO:0000256" key="1">
    <source>
        <dbReference type="ARBA" id="ARBA00007572"/>
    </source>
</evidence>
<evidence type="ECO:0000256" key="5">
    <source>
        <dbReference type="ARBA" id="ARBA00023242"/>
    </source>
</evidence>
<dbReference type="Gene3D" id="1.10.3260.10">
    <property type="entry name" value="DNA ligase, ATP-dependent, N-terminal domain"/>
    <property type="match status" value="1"/>
</dbReference>
<dbReference type="GO" id="GO:0006310">
    <property type="term" value="P:DNA recombination"/>
    <property type="evidence" value="ECO:0007669"/>
    <property type="project" value="InterPro"/>
</dbReference>
<dbReference type="Pfam" id="PF04675">
    <property type="entry name" value="DNA_ligase_A_N"/>
    <property type="match status" value="1"/>
</dbReference>
<name>A0A0F4GR11_9PEZI</name>
<dbReference type="GO" id="GO:0005524">
    <property type="term" value="F:ATP binding"/>
    <property type="evidence" value="ECO:0007669"/>
    <property type="project" value="UniProtKB-KW"/>
</dbReference>
<dbReference type="SUPFAM" id="SSF56091">
    <property type="entry name" value="DNA ligase/mRNA capping enzyme, catalytic domain"/>
    <property type="match status" value="1"/>
</dbReference>
<organism evidence="8 9">
    <name type="scientific">Zymoseptoria brevis</name>
    <dbReference type="NCBI Taxonomy" id="1047168"/>
    <lineage>
        <taxon>Eukaryota</taxon>
        <taxon>Fungi</taxon>
        <taxon>Dikarya</taxon>
        <taxon>Ascomycota</taxon>
        <taxon>Pezizomycotina</taxon>
        <taxon>Dothideomycetes</taxon>
        <taxon>Dothideomycetidae</taxon>
        <taxon>Mycosphaerellales</taxon>
        <taxon>Mycosphaerellaceae</taxon>
        <taxon>Zymoseptoria</taxon>
    </lineage>
</organism>
<evidence type="ECO:0000256" key="6">
    <source>
        <dbReference type="SAM" id="MobiDB-lite"/>
    </source>
</evidence>
<keyword evidence="9" id="KW-1185">Reference proteome</keyword>
<dbReference type="AlphaFoldDB" id="A0A0F4GR11"/>
<feature type="compositionally biased region" description="Basic and acidic residues" evidence="6">
    <location>
        <begin position="766"/>
        <end position="775"/>
    </location>
</feature>
<reference evidence="8 9" key="1">
    <citation type="submission" date="2015-03" db="EMBL/GenBank/DDBJ databases">
        <title>RNA-seq based gene annotation and comparative genomics of four Zymoseptoria species reveal species-specific pathogenicity related genes and transposable element activity.</title>
        <authorList>
            <person name="Grandaubert J."/>
            <person name="Bhattacharyya A."/>
            <person name="Stukenbrock E.H."/>
        </authorList>
    </citation>
    <scope>NUCLEOTIDE SEQUENCE [LARGE SCALE GENOMIC DNA]</scope>
    <source>
        <strain evidence="8 9">Zb18110</strain>
    </source>
</reference>
<comment type="similarity">
    <text evidence="1">Belongs to the ATP-dependent DNA ligase family.</text>
</comment>
<dbReference type="Gene3D" id="3.30.470.30">
    <property type="entry name" value="DNA ligase/mRNA capping enzyme"/>
    <property type="match status" value="1"/>
</dbReference>
<dbReference type="STRING" id="1047168.A0A0F4GR11"/>
<dbReference type="GO" id="GO:0032807">
    <property type="term" value="C:DNA ligase IV complex"/>
    <property type="evidence" value="ECO:0007669"/>
    <property type="project" value="TreeGrafter"/>
</dbReference>
<dbReference type="PROSITE" id="PS50160">
    <property type="entry name" value="DNA_LIGASE_A3"/>
    <property type="match status" value="1"/>
</dbReference>
<dbReference type="GO" id="GO:0006303">
    <property type="term" value="P:double-strand break repair via nonhomologous end joining"/>
    <property type="evidence" value="ECO:0007669"/>
    <property type="project" value="TreeGrafter"/>
</dbReference>
<keyword evidence="4" id="KW-0067">ATP-binding</keyword>
<evidence type="ECO:0000256" key="3">
    <source>
        <dbReference type="ARBA" id="ARBA00022741"/>
    </source>
</evidence>
<dbReference type="Pfam" id="PF01068">
    <property type="entry name" value="DNA_ligase_A_M"/>
    <property type="match status" value="1"/>
</dbReference>
<dbReference type="Gene3D" id="2.40.50.140">
    <property type="entry name" value="Nucleic acid-binding proteins"/>
    <property type="match status" value="1"/>
</dbReference>
<dbReference type="InterPro" id="IPR036599">
    <property type="entry name" value="DNA_ligase_N_sf"/>
</dbReference>
<dbReference type="GO" id="GO:0003677">
    <property type="term" value="F:DNA binding"/>
    <property type="evidence" value="ECO:0007669"/>
    <property type="project" value="InterPro"/>
</dbReference>
<dbReference type="Proteomes" id="UP000033647">
    <property type="component" value="Unassembled WGS sequence"/>
</dbReference>
<gene>
    <name evidence="8" type="ORF">TI39_contig354g00075</name>
</gene>
<evidence type="ECO:0000256" key="2">
    <source>
        <dbReference type="ARBA" id="ARBA00022598"/>
    </source>
</evidence>
<comment type="caution">
    <text evidence="8">The sequence shown here is derived from an EMBL/GenBank/DDBJ whole genome shotgun (WGS) entry which is preliminary data.</text>
</comment>
<proteinExistence type="inferred from homology"/>
<evidence type="ECO:0000313" key="8">
    <source>
        <dbReference type="EMBL" id="KJX99663.1"/>
    </source>
</evidence>
<dbReference type="EMBL" id="LAFY01000346">
    <property type="protein sequence ID" value="KJX99663.1"/>
    <property type="molecule type" value="Genomic_DNA"/>
</dbReference>
<sequence>MPFPFSEICTLLQRLEDVELHYPAFLPPQKVVRNRELVESWFKSHRRHINELDVHGSTALLSAILPERRTDRVYGIQEQSLCRILGRALGLGASRRPDLEAYKRSGSGDLAECLERVLKAGGQEATRGNAAVTLEEVDDMLQLLAGHCRFSDPSIPRLPPGSSEARDATLVYILKRIGPQEGKWLCRLILKDFKPLCIDEVSILKNFHFLLPDLLRFQRDFGAAISLLKGELAEYHSNPDPRSQRLLREAASSKIRPRVGTKVGRPTFHKARGIDYCLDTMLKGKKWNLERKYDGEYCEVHIDLSRSSVPAECIQMFSKSGKDSTMDRSLIHRTLVDSLRLGRPDCKFKKQLIILGELVVYSDEEHRVLPFETIRKYVTRSGVPLGTEKDSQRHAHEHLAIVFFDLLLLDEEIVMNKPVDERRIWLREAYQKIPGRVMAAEWKVVNFDGSSKAKKSLMQQFGMSIAHRCEGLILKPCEVPYFSLDGSNDDYKKSFIKVKKDYITGLGDEEDFAIIGASYHAAQQPVNASKLTKWNTFYLGCLMNKEDVQRLDSKPIFKHVGTVDQEHCIPKAVLETANILGRLSEQPYTSIQSSRKFDVVSASTVKMSVVFEKPFVFEVLGSGFVKPSDCDFLMLRHPRVKKLHEDRTWLDCVTFQELQQHGKAARAAPDSESQETARWLDKLEASCKRKAQRQSTISPRRRTATVTPPRSPVNASTPATSPPEPAAVQACASRATRDMASSPKPLSSPLDYATQVGPPRPSLGKRRSEDEHEARLPIAKRQRTLSELALRSQGAKTSQAPLAEITVNIKVPSDPPAPAQSDRGSEAFANLTRKIMSWVRPSRKLGHDANIVSRAACESSTCAFANAVIVLAPCIAHTPYITEDLLACHSATVARDIKHWDRDSFAHPRLTETVSESQSYPGMRKVVLVEGKRVEQVRALVKQIWRLNSGQFRERVEVYDWRVLEDCLDHKQGAGVLKRHFIGATLFDDTQKRVLFVGEGDYLDS</sequence>
<dbReference type="InterPro" id="IPR012310">
    <property type="entry name" value="DNA_ligase_ATP-dep_cent"/>
</dbReference>
<dbReference type="PANTHER" id="PTHR45997:SF2">
    <property type="entry name" value="ATP DEPENDENT DNA LIGASE DOMAIN PROTEIN (AFU_ORTHOLOGUE AFUA_5G02430)"/>
    <property type="match status" value="1"/>
</dbReference>
<evidence type="ECO:0000259" key="7">
    <source>
        <dbReference type="PROSITE" id="PS50160"/>
    </source>
</evidence>
<feature type="domain" description="ATP-dependent DNA ligase family profile" evidence="7">
    <location>
        <begin position="392"/>
        <end position="543"/>
    </location>
</feature>
<dbReference type="GO" id="GO:0003910">
    <property type="term" value="F:DNA ligase (ATP) activity"/>
    <property type="evidence" value="ECO:0007669"/>
    <property type="project" value="InterPro"/>
</dbReference>
<protein>
    <submittedName>
        <fullName evidence="8">ATP dependent DNA ligase domain-containing protein</fullName>
    </submittedName>
</protein>
<feature type="region of interest" description="Disordered" evidence="6">
    <location>
        <begin position="690"/>
        <end position="780"/>
    </location>
</feature>
<accession>A0A0F4GR11</accession>
<evidence type="ECO:0000313" key="9">
    <source>
        <dbReference type="Proteomes" id="UP000033647"/>
    </source>
</evidence>
<feature type="compositionally biased region" description="Low complexity" evidence="6">
    <location>
        <begin position="704"/>
        <end position="719"/>
    </location>
</feature>
<dbReference type="GO" id="GO:0006297">
    <property type="term" value="P:nucleotide-excision repair, DNA gap filling"/>
    <property type="evidence" value="ECO:0007669"/>
    <property type="project" value="TreeGrafter"/>
</dbReference>
<dbReference type="OrthoDB" id="2160351at2759"/>